<dbReference type="SUPFAM" id="SSF81901">
    <property type="entry name" value="HCP-like"/>
    <property type="match status" value="1"/>
</dbReference>
<sequence length="590" mass="67262">MLTTTAKETSGIKHRRNKQKPRDLKDRKQEFPKPEASLPTGRIKKSVVPAVAKSRANQVNSFAISDAIVASLDENETPNSDVDPGLVLERSAKTRTPTTLKVVNLRFKNQNDGRNADDETFAEFISTFHQHLKHIKDRSNHLQLANARKINKLVDKMLVSRFTGAMPPLCSIERQHLKDGISFTRDQIYTLSELLTDSGLDDYSFDALKLAAQLDHPEAMFELYRRCAENNNLQAREWLDKAINAGSLGANSHLQRCTRKMWSILDRIWDRIKKTPGLDKYLFVTKFCESWEVQNQLTKVGFVHDIHKERKIEVPSIPNPFGMPSTAFGTTIGYIAAAGLGCLDLPPPKSSKHETFERGQFNDVFISCRGKLTKELLKYRMKMAWPKGRGREFSRALEFFWKLKQEIFDTMRQVSEAVKIDRWSSEVPLEGHRLHGSCDLFGKGKKRHVIIEVKWTNGSYHEEETSQLVLYSMLASIHIDKGHGMFAHGQAYVSLSRCTALEGLTLERALAKRDTIVIVFGTSAIEFKHSFWMVQLSGQFNQLQMIRTILDMFEVLMESADELRKSLIIRVSSIILILKTLGDLIQQNEV</sequence>
<gene>
    <name evidence="2" type="ORF">M427DRAFT_50036</name>
</gene>
<reference evidence="2 3" key="1">
    <citation type="journal article" date="2015" name="Genome Biol. Evol.">
        <title>Phylogenomic analyses indicate that early fungi evolved digesting cell walls of algal ancestors of land plants.</title>
        <authorList>
            <person name="Chang Y."/>
            <person name="Wang S."/>
            <person name="Sekimoto S."/>
            <person name="Aerts A.L."/>
            <person name="Choi C."/>
            <person name="Clum A."/>
            <person name="LaButti K.M."/>
            <person name="Lindquist E.A."/>
            <person name="Yee Ngan C."/>
            <person name="Ohm R.A."/>
            <person name="Salamov A.A."/>
            <person name="Grigoriev I.V."/>
            <person name="Spatafora J.W."/>
            <person name="Berbee M.L."/>
        </authorList>
    </citation>
    <scope>NUCLEOTIDE SEQUENCE [LARGE SCALE GENOMIC DNA]</scope>
    <source>
        <strain evidence="2 3">JEL478</strain>
    </source>
</reference>
<keyword evidence="3" id="KW-1185">Reference proteome</keyword>
<dbReference type="EMBL" id="KQ965893">
    <property type="protein sequence ID" value="KXS09088.1"/>
    <property type="molecule type" value="Genomic_DNA"/>
</dbReference>
<evidence type="ECO:0000256" key="1">
    <source>
        <dbReference type="SAM" id="MobiDB-lite"/>
    </source>
</evidence>
<name>A0A138ZX57_GONPJ</name>
<evidence type="ECO:0000313" key="2">
    <source>
        <dbReference type="EMBL" id="KXS09088.1"/>
    </source>
</evidence>
<dbReference type="InterPro" id="IPR011990">
    <property type="entry name" value="TPR-like_helical_dom_sf"/>
</dbReference>
<feature type="region of interest" description="Disordered" evidence="1">
    <location>
        <begin position="1"/>
        <end position="43"/>
    </location>
</feature>
<proteinExistence type="predicted"/>
<protein>
    <submittedName>
        <fullName evidence="2">Uncharacterized protein</fullName>
    </submittedName>
</protein>
<organism evidence="2 3">
    <name type="scientific">Gonapodya prolifera (strain JEL478)</name>
    <name type="common">Monoblepharis prolifera</name>
    <dbReference type="NCBI Taxonomy" id="1344416"/>
    <lineage>
        <taxon>Eukaryota</taxon>
        <taxon>Fungi</taxon>
        <taxon>Fungi incertae sedis</taxon>
        <taxon>Chytridiomycota</taxon>
        <taxon>Chytridiomycota incertae sedis</taxon>
        <taxon>Monoblepharidomycetes</taxon>
        <taxon>Monoblepharidales</taxon>
        <taxon>Gonapodyaceae</taxon>
        <taxon>Gonapodya</taxon>
    </lineage>
</organism>
<feature type="compositionally biased region" description="Basic and acidic residues" evidence="1">
    <location>
        <begin position="20"/>
        <end position="33"/>
    </location>
</feature>
<dbReference type="Gene3D" id="1.25.40.10">
    <property type="entry name" value="Tetratricopeptide repeat domain"/>
    <property type="match status" value="1"/>
</dbReference>
<dbReference type="AlphaFoldDB" id="A0A138ZX57"/>
<evidence type="ECO:0000313" key="3">
    <source>
        <dbReference type="Proteomes" id="UP000070544"/>
    </source>
</evidence>
<accession>A0A138ZX57</accession>
<dbReference type="Proteomes" id="UP000070544">
    <property type="component" value="Unassembled WGS sequence"/>
</dbReference>